<dbReference type="KEGG" id="cvr:CHLNCDRAFT_52761"/>
<evidence type="ECO:0000313" key="4">
    <source>
        <dbReference type="Proteomes" id="UP000008141"/>
    </source>
</evidence>
<keyword evidence="4" id="KW-1185">Reference proteome</keyword>
<dbReference type="Proteomes" id="UP000008141">
    <property type="component" value="Unassembled WGS sequence"/>
</dbReference>
<evidence type="ECO:0000313" key="3">
    <source>
        <dbReference type="EMBL" id="EFN54808.1"/>
    </source>
</evidence>
<name>E1ZGT2_CHLVA</name>
<dbReference type="STRING" id="554065.E1ZGT2"/>
<evidence type="ECO:0000256" key="2">
    <source>
        <dbReference type="ARBA" id="ARBA00022679"/>
    </source>
</evidence>
<dbReference type="eggNOG" id="KOG4472">
    <property type="taxonomic scope" value="Eukaryota"/>
</dbReference>
<keyword evidence="2" id="KW-0808">Transferase</keyword>
<gene>
    <name evidence="3" type="ORF">CHLNCDRAFT_52761</name>
</gene>
<dbReference type="GO" id="GO:0016020">
    <property type="term" value="C:membrane"/>
    <property type="evidence" value="ECO:0007669"/>
    <property type="project" value="InterPro"/>
</dbReference>
<dbReference type="GO" id="GO:0006487">
    <property type="term" value="P:protein N-linked glycosylation"/>
    <property type="evidence" value="ECO:0007669"/>
    <property type="project" value="TreeGrafter"/>
</dbReference>
<organism evidence="4">
    <name type="scientific">Chlorella variabilis</name>
    <name type="common">Green alga</name>
    <dbReference type="NCBI Taxonomy" id="554065"/>
    <lineage>
        <taxon>Eukaryota</taxon>
        <taxon>Viridiplantae</taxon>
        <taxon>Chlorophyta</taxon>
        <taxon>core chlorophytes</taxon>
        <taxon>Trebouxiophyceae</taxon>
        <taxon>Chlorellales</taxon>
        <taxon>Chlorellaceae</taxon>
        <taxon>Chlorella clade</taxon>
        <taxon>Chlorella</taxon>
    </lineage>
</organism>
<dbReference type="PANTHER" id="PTHR31121:SF6">
    <property type="entry name" value="ALPHA-1,2 MANNOSYLTRANSFERASE KTR1"/>
    <property type="match status" value="1"/>
</dbReference>
<protein>
    <submittedName>
        <fullName evidence="3">Uncharacterized protein</fullName>
    </submittedName>
</protein>
<dbReference type="GO" id="GO:0000032">
    <property type="term" value="P:cell wall mannoprotein biosynthetic process"/>
    <property type="evidence" value="ECO:0007669"/>
    <property type="project" value="TreeGrafter"/>
</dbReference>
<accession>E1ZGT2</accession>
<proteinExistence type="inferred from homology"/>
<dbReference type="PANTHER" id="PTHR31121">
    <property type="entry name" value="ALPHA-1,2 MANNOSYLTRANSFERASE KTR1"/>
    <property type="match status" value="1"/>
</dbReference>
<dbReference type="SUPFAM" id="SSF53448">
    <property type="entry name" value="Nucleotide-diphospho-sugar transferases"/>
    <property type="match status" value="1"/>
</dbReference>
<dbReference type="GeneID" id="17354501"/>
<dbReference type="GO" id="GO:0000026">
    <property type="term" value="F:alpha-1,2-mannosyltransferase activity"/>
    <property type="evidence" value="ECO:0007669"/>
    <property type="project" value="TreeGrafter"/>
</dbReference>
<dbReference type="InParanoid" id="E1ZGT2"/>
<dbReference type="EMBL" id="GL433846">
    <property type="protein sequence ID" value="EFN54808.1"/>
    <property type="molecule type" value="Genomic_DNA"/>
</dbReference>
<evidence type="ECO:0000256" key="1">
    <source>
        <dbReference type="ARBA" id="ARBA00007677"/>
    </source>
</evidence>
<dbReference type="InterPro" id="IPR029044">
    <property type="entry name" value="Nucleotide-diphossugar_trans"/>
</dbReference>
<dbReference type="GO" id="GO:0005794">
    <property type="term" value="C:Golgi apparatus"/>
    <property type="evidence" value="ECO:0007669"/>
    <property type="project" value="TreeGrafter"/>
</dbReference>
<dbReference type="InterPro" id="IPR002685">
    <property type="entry name" value="Glyco_trans_15"/>
</dbReference>
<comment type="similarity">
    <text evidence="1">Belongs to the glycosyltransferase 15 family.</text>
</comment>
<dbReference type="RefSeq" id="XP_005846910.1">
    <property type="nucleotide sequence ID" value="XM_005846848.1"/>
</dbReference>
<dbReference type="AlphaFoldDB" id="E1ZGT2"/>
<sequence length="370" mass="41487">MRKFGKPQRASVARKLAALFAYFAFFLLVVIGAPYAAPYRSSEHCVPPQSGSSAAALSAAAADAADEPAWQARNRLAIVYLTKKADSSMANLEKSLQLVHQHVLPWTTADVLVFHEGDFSAEDQAQLIAGRPDIHFLRIPARYWRLPYFLSEDDFPSWHDQGFSIGYRHMIRWFSLHLWTFASEAGYDNLTQFMRDRDLTYAYRISFTEWPTSATGFPETLRAYLDMYPQGDAPHLLAHCTPASLDGLTGAGWSRFSFYNNFFLTAVPFWQRPDVRRLLEFVDRSGGIYTHRWGDALIHTAAVQIFLPEGGVHKFEDWTYEHATLGPGAQLKWGGIVGGSADPDSERRVAEFAAAHGGQAVLCVEESKCP</sequence>
<dbReference type="OrthoDB" id="439943at2759"/>
<dbReference type="Pfam" id="PF01793">
    <property type="entry name" value="Glyco_transf_15"/>
    <property type="match status" value="1"/>
</dbReference>
<reference evidence="3 4" key="1">
    <citation type="journal article" date="2010" name="Plant Cell">
        <title>The Chlorella variabilis NC64A genome reveals adaptation to photosymbiosis, coevolution with viruses, and cryptic sex.</title>
        <authorList>
            <person name="Blanc G."/>
            <person name="Duncan G."/>
            <person name="Agarkova I."/>
            <person name="Borodovsky M."/>
            <person name="Gurnon J."/>
            <person name="Kuo A."/>
            <person name="Lindquist E."/>
            <person name="Lucas S."/>
            <person name="Pangilinan J."/>
            <person name="Polle J."/>
            <person name="Salamov A."/>
            <person name="Terry A."/>
            <person name="Yamada T."/>
            <person name="Dunigan D.D."/>
            <person name="Grigoriev I.V."/>
            <person name="Claverie J.M."/>
            <person name="Van Etten J.L."/>
        </authorList>
    </citation>
    <scope>NUCLEOTIDE SEQUENCE [LARGE SCALE GENOMIC DNA]</scope>
    <source>
        <strain evidence="3 4">NC64A</strain>
    </source>
</reference>
<dbReference type="Gene3D" id="3.90.550.10">
    <property type="entry name" value="Spore Coat Polysaccharide Biosynthesis Protein SpsA, Chain A"/>
    <property type="match status" value="1"/>
</dbReference>